<accession>A0A0F9F720</accession>
<sequence>MTYQLPTPAQPLNIGTRGSLLALAQANEVRDRLAAAFDLPFEAFTIVVIKTTGDRIIEEACKSRHRIRRSAIADLLRPMRRRIG</sequence>
<dbReference type="GO" id="GO:0033014">
    <property type="term" value="P:tetrapyrrole biosynthetic process"/>
    <property type="evidence" value="ECO:0007669"/>
    <property type="project" value="InterPro"/>
</dbReference>
<protein>
    <recommendedName>
        <fullName evidence="1">Porphobilinogen deaminase N-terminal domain-containing protein</fullName>
    </recommendedName>
</protein>
<feature type="domain" description="Porphobilinogen deaminase N-terminal" evidence="1">
    <location>
        <begin position="12"/>
        <end position="60"/>
    </location>
</feature>
<proteinExistence type="predicted"/>
<dbReference type="AlphaFoldDB" id="A0A0F9F720"/>
<comment type="caution">
    <text evidence="2">The sequence shown here is derived from an EMBL/GenBank/DDBJ whole genome shotgun (WGS) entry which is preliminary data.</text>
</comment>
<dbReference type="Pfam" id="PF01379">
    <property type="entry name" value="Porphobil_deam"/>
    <property type="match status" value="1"/>
</dbReference>
<evidence type="ECO:0000259" key="1">
    <source>
        <dbReference type="Pfam" id="PF01379"/>
    </source>
</evidence>
<organism evidence="2">
    <name type="scientific">marine sediment metagenome</name>
    <dbReference type="NCBI Taxonomy" id="412755"/>
    <lineage>
        <taxon>unclassified sequences</taxon>
        <taxon>metagenomes</taxon>
        <taxon>ecological metagenomes</taxon>
    </lineage>
</organism>
<dbReference type="EMBL" id="LAZR01022337">
    <property type="protein sequence ID" value="KKL82204.1"/>
    <property type="molecule type" value="Genomic_DNA"/>
</dbReference>
<gene>
    <name evidence="2" type="ORF">LCGC14_1987090</name>
</gene>
<name>A0A0F9F720_9ZZZZ</name>
<dbReference type="SUPFAM" id="SSF53850">
    <property type="entry name" value="Periplasmic binding protein-like II"/>
    <property type="match status" value="1"/>
</dbReference>
<evidence type="ECO:0000313" key="2">
    <source>
        <dbReference type="EMBL" id="KKL82204.1"/>
    </source>
</evidence>
<dbReference type="Gene3D" id="3.40.190.10">
    <property type="entry name" value="Periplasmic binding protein-like II"/>
    <property type="match status" value="1"/>
</dbReference>
<dbReference type="InterPro" id="IPR022417">
    <property type="entry name" value="Porphobilin_deaminase_N"/>
</dbReference>
<dbReference type="GO" id="GO:0004418">
    <property type="term" value="F:hydroxymethylbilane synthase activity"/>
    <property type="evidence" value="ECO:0007669"/>
    <property type="project" value="InterPro"/>
</dbReference>
<reference evidence="2" key="1">
    <citation type="journal article" date="2015" name="Nature">
        <title>Complex archaea that bridge the gap between prokaryotes and eukaryotes.</title>
        <authorList>
            <person name="Spang A."/>
            <person name="Saw J.H."/>
            <person name="Jorgensen S.L."/>
            <person name="Zaremba-Niedzwiedzka K."/>
            <person name="Martijn J."/>
            <person name="Lind A.E."/>
            <person name="van Eijk R."/>
            <person name="Schleper C."/>
            <person name="Guy L."/>
            <person name="Ettema T.J."/>
        </authorList>
    </citation>
    <scope>NUCLEOTIDE SEQUENCE</scope>
</reference>